<dbReference type="PANTHER" id="PTHR33204">
    <property type="entry name" value="TRANSCRIPTIONAL REGULATOR, MARR FAMILY"/>
    <property type="match status" value="1"/>
</dbReference>
<reference evidence="6" key="1">
    <citation type="submission" date="2016-10" db="EMBL/GenBank/DDBJ databases">
        <authorList>
            <person name="Varghese N."/>
            <person name="Submissions S."/>
        </authorList>
    </citation>
    <scope>NUCLEOTIDE SEQUENCE [LARGE SCALE GENOMIC DNA]</scope>
    <source>
        <strain evidence="6">DSM 18609</strain>
    </source>
</reference>
<dbReference type="Gene3D" id="1.10.10.10">
    <property type="entry name" value="Winged helix-like DNA-binding domain superfamily/Winged helix DNA-binding domain"/>
    <property type="match status" value="1"/>
</dbReference>
<evidence type="ECO:0000256" key="1">
    <source>
        <dbReference type="ARBA" id="ARBA00023015"/>
    </source>
</evidence>
<gene>
    <name evidence="5" type="ORF">SAMN04488024_11641</name>
</gene>
<organism evidence="5 6">
    <name type="scientific">Pedobacter soli</name>
    <dbReference type="NCBI Taxonomy" id="390242"/>
    <lineage>
        <taxon>Bacteria</taxon>
        <taxon>Pseudomonadati</taxon>
        <taxon>Bacteroidota</taxon>
        <taxon>Sphingobacteriia</taxon>
        <taxon>Sphingobacteriales</taxon>
        <taxon>Sphingobacteriaceae</taxon>
        <taxon>Pedobacter</taxon>
    </lineage>
</organism>
<keyword evidence="2" id="KW-0238">DNA-binding</keyword>
<dbReference type="EMBL" id="FMZH01000016">
    <property type="protein sequence ID" value="SDE30119.1"/>
    <property type="molecule type" value="Genomic_DNA"/>
</dbReference>
<keyword evidence="3" id="KW-0804">Transcription</keyword>
<protein>
    <submittedName>
        <fullName evidence="5">Transcriptional regulator, HxlR family</fullName>
    </submittedName>
</protein>
<dbReference type="GO" id="GO:0003677">
    <property type="term" value="F:DNA binding"/>
    <property type="evidence" value="ECO:0007669"/>
    <property type="project" value="UniProtKB-KW"/>
</dbReference>
<dbReference type="InterPro" id="IPR036390">
    <property type="entry name" value="WH_DNA-bd_sf"/>
</dbReference>
<proteinExistence type="predicted"/>
<feature type="domain" description="HTH hxlR-type" evidence="4">
    <location>
        <begin position="11"/>
        <end position="109"/>
    </location>
</feature>
<dbReference type="Proteomes" id="UP000199455">
    <property type="component" value="Unassembled WGS sequence"/>
</dbReference>
<dbReference type="InterPro" id="IPR036388">
    <property type="entry name" value="WH-like_DNA-bd_sf"/>
</dbReference>
<name>A0A1G7BSS6_9SPHI</name>
<evidence type="ECO:0000313" key="5">
    <source>
        <dbReference type="EMBL" id="SDE30119.1"/>
    </source>
</evidence>
<dbReference type="RefSeq" id="WP_090772731.1">
    <property type="nucleotide sequence ID" value="NZ_FMZH01000016.1"/>
</dbReference>
<evidence type="ECO:0000259" key="4">
    <source>
        <dbReference type="PROSITE" id="PS51118"/>
    </source>
</evidence>
<dbReference type="InterPro" id="IPR002577">
    <property type="entry name" value="HTH_HxlR"/>
</dbReference>
<dbReference type="AlphaFoldDB" id="A0A1G7BSS6"/>
<evidence type="ECO:0000256" key="3">
    <source>
        <dbReference type="ARBA" id="ARBA00023163"/>
    </source>
</evidence>
<evidence type="ECO:0000256" key="2">
    <source>
        <dbReference type="ARBA" id="ARBA00023125"/>
    </source>
</evidence>
<evidence type="ECO:0000313" key="6">
    <source>
        <dbReference type="Proteomes" id="UP000199455"/>
    </source>
</evidence>
<dbReference type="PROSITE" id="PS51118">
    <property type="entry name" value="HTH_HXLR"/>
    <property type="match status" value="1"/>
</dbReference>
<sequence length="137" mass="15716">MTKKRQAYYTCSMEAALNVIGGKWKLTILNRLLTGPKRYGELHRSVKGITEKMLTQQLRELEEDQVIARTIYPVVPPRVEYAFTQSGEKLSDVFKALEIWGSNFQHRINPISGNADHDKSCYVLNEEAQPDQLIHNP</sequence>
<dbReference type="STRING" id="390242.SAMN04488024_11641"/>
<dbReference type="Pfam" id="PF01638">
    <property type="entry name" value="HxlR"/>
    <property type="match status" value="1"/>
</dbReference>
<dbReference type="PANTHER" id="PTHR33204:SF29">
    <property type="entry name" value="TRANSCRIPTIONAL REGULATOR"/>
    <property type="match status" value="1"/>
</dbReference>
<keyword evidence="6" id="KW-1185">Reference proteome</keyword>
<accession>A0A1G7BSS6</accession>
<keyword evidence="1" id="KW-0805">Transcription regulation</keyword>
<dbReference type="SUPFAM" id="SSF46785">
    <property type="entry name" value="Winged helix' DNA-binding domain"/>
    <property type="match status" value="1"/>
</dbReference>